<dbReference type="InterPro" id="IPR025659">
    <property type="entry name" value="Tubby-like_C"/>
</dbReference>
<protein>
    <recommendedName>
        <fullName evidence="2">Phospholipid scramblase</fullName>
    </recommendedName>
</protein>
<sequence>MSAGAVISQPGKGGEGMAMQPQGMAPGGPPMMSMPQVVVPAGLPPGLAYLANLDEIRIHQQMELLEVIVGWEKNNRYSICNTQEQQFMFAKEETDCLTRQCCGTARPFVMNITDNQGMNLIQLHRPFRCRGSCLWCCCLQEMEIQSPPGMVVGTVKEVWTCWIPKYRVYDATQQCIFTIVGDCCYCKCCVDVVFKVFDGDSEGQEIGQIVKHWGGCREMFGAANDFSIRLPPNMDLMKKALLFGATFLIDFNFFEYKGNN</sequence>
<evidence type="ECO:0000313" key="5">
    <source>
        <dbReference type="Proteomes" id="UP001519460"/>
    </source>
</evidence>
<evidence type="ECO:0000256" key="1">
    <source>
        <dbReference type="ARBA" id="ARBA00005350"/>
    </source>
</evidence>
<organism evidence="4 5">
    <name type="scientific">Batillaria attramentaria</name>
    <dbReference type="NCBI Taxonomy" id="370345"/>
    <lineage>
        <taxon>Eukaryota</taxon>
        <taxon>Metazoa</taxon>
        <taxon>Spiralia</taxon>
        <taxon>Lophotrochozoa</taxon>
        <taxon>Mollusca</taxon>
        <taxon>Gastropoda</taxon>
        <taxon>Caenogastropoda</taxon>
        <taxon>Sorbeoconcha</taxon>
        <taxon>Cerithioidea</taxon>
        <taxon>Batillariidae</taxon>
        <taxon>Batillaria</taxon>
    </lineage>
</organism>
<dbReference type="Proteomes" id="UP001519460">
    <property type="component" value="Unassembled WGS sequence"/>
</dbReference>
<dbReference type="InterPro" id="IPR005552">
    <property type="entry name" value="Scramblase"/>
</dbReference>
<keyword evidence="2" id="KW-0564">Palmitate</keyword>
<dbReference type="SUPFAM" id="SSF54518">
    <property type="entry name" value="Tubby C-terminal domain-like"/>
    <property type="match status" value="1"/>
</dbReference>
<accession>A0ABD0KP96</accession>
<comment type="caution">
    <text evidence="4">The sequence shown here is derived from an EMBL/GenBank/DDBJ whole genome shotgun (WGS) entry which is preliminary data.</text>
</comment>
<evidence type="ECO:0000256" key="3">
    <source>
        <dbReference type="SAM" id="MobiDB-lite"/>
    </source>
</evidence>
<reference evidence="4 5" key="1">
    <citation type="journal article" date="2023" name="Sci. Data">
        <title>Genome assembly of the Korean intertidal mud-creeper Batillaria attramentaria.</title>
        <authorList>
            <person name="Patra A.K."/>
            <person name="Ho P.T."/>
            <person name="Jun S."/>
            <person name="Lee S.J."/>
            <person name="Kim Y."/>
            <person name="Won Y.J."/>
        </authorList>
    </citation>
    <scope>NUCLEOTIDE SEQUENCE [LARGE SCALE GENOMIC DNA]</scope>
    <source>
        <strain evidence="4">Wonlab-2016</strain>
    </source>
</reference>
<dbReference type="PANTHER" id="PTHR23248">
    <property type="entry name" value="PHOSPHOLIPID SCRAMBLASE-RELATED"/>
    <property type="match status" value="1"/>
</dbReference>
<comment type="similarity">
    <text evidence="1 2">Belongs to the phospholipid scramblase family.</text>
</comment>
<keyword evidence="2" id="KW-0449">Lipoprotein</keyword>
<keyword evidence="5" id="KW-1185">Reference proteome</keyword>
<feature type="compositionally biased region" description="Low complexity" evidence="3">
    <location>
        <begin position="17"/>
        <end position="31"/>
    </location>
</feature>
<dbReference type="AlphaFoldDB" id="A0ABD0KP96"/>
<name>A0ABD0KP96_9CAEN</name>
<feature type="region of interest" description="Disordered" evidence="3">
    <location>
        <begin position="1"/>
        <end position="31"/>
    </location>
</feature>
<gene>
    <name evidence="4" type="ORF">BaRGS_00019855</name>
</gene>
<comment type="cofactor">
    <cofactor evidence="2">
        <name>Ca(2+)</name>
        <dbReference type="ChEBI" id="CHEBI:29108"/>
    </cofactor>
</comment>
<evidence type="ECO:0000313" key="4">
    <source>
        <dbReference type="EMBL" id="KAK7488898.1"/>
    </source>
</evidence>
<dbReference type="PANTHER" id="PTHR23248:SF9">
    <property type="entry name" value="PHOSPHOLIPID SCRAMBLASE"/>
    <property type="match status" value="1"/>
</dbReference>
<comment type="function">
    <text evidence="2">May mediate accelerated ATP-independent bidirectional transbilayer migration of phospholipids upon binding calcium ions that results in a loss of phospholipid asymmetry in the plasma membrane.</text>
</comment>
<evidence type="ECO:0000256" key="2">
    <source>
        <dbReference type="RuleBase" id="RU363116"/>
    </source>
</evidence>
<proteinExistence type="inferred from homology"/>
<keyword evidence="2" id="KW-0106">Calcium</keyword>
<dbReference type="EMBL" id="JACVVK020000145">
    <property type="protein sequence ID" value="KAK7488898.1"/>
    <property type="molecule type" value="Genomic_DNA"/>
</dbReference>
<dbReference type="Pfam" id="PF03803">
    <property type="entry name" value="Scramblase"/>
    <property type="match status" value="1"/>
</dbReference>